<dbReference type="Proteomes" id="UP000177876">
    <property type="component" value="Unassembled WGS sequence"/>
</dbReference>
<dbReference type="AlphaFoldDB" id="A0A1F2WMY5"/>
<feature type="domain" description="Glucose-methanol-choline oxidoreductase C-terminal" evidence="6">
    <location>
        <begin position="375"/>
        <end position="495"/>
    </location>
</feature>
<dbReference type="GO" id="GO:0050660">
    <property type="term" value="F:flavin adenine dinucleotide binding"/>
    <property type="evidence" value="ECO:0007669"/>
    <property type="project" value="InterPro"/>
</dbReference>
<name>A0A1F2WMY5_9ACTN</name>
<dbReference type="InterPro" id="IPR036188">
    <property type="entry name" value="FAD/NAD-bd_sf"/>
</dbReference>
<evidence type="ECO:0000256" key="1">
    <source>
        <dbReference type="ARBA" id="ARBA00010790"/>
    </source>
</evidence>
<dbReference type="STRING" id="1797197.A2Y75_08590"/>
<evidence type="ECO:0000259" key="5">
    <source>
        <dbReference type="Pfam" id="PF00732"/>
    </source>
</evidence>
<proteinExistence type="inferred from homology"/>
<dbReference type="PANTHER" id="PTHR46056">
    <property type="entry name" value="LONG-CHAIN-ALCOHOL OXIDASE"/>
    <property type="match status" value="1"/>
</dbReference>
<organism evidence="7 8">
    <name type="scientific">Candidatus Solincola sediminis</name>
    <dbReference type="NCBI Taxonomy" id="1797199"/>
    <lineage>
        <taxon>Bacteria</taxon>
        <taxon>Bacillati</taxon>
        <taxon>Actinomycetota</taxon>
        <taxon>Candidatus Geothermincolia</taxon>
        <taxon>Candidatus Geothermincolales</taxon>
        <taxon>Candidatus Geothermincolaceae</taxon>
        <taxon>Candidatus Solincola</taxon>
    </lineage>
</organism>
<dbReference type="Pfam" id="PF00732">
    <property type="entry name" value="GMC_oxred_N"/>
    <property type="match status" value="1"/>
</dbReference>
<evidence type="ECO:0000256" key="4">
    <source>
        <dbReference type="ARBA" id="ARBA00023002"/>
    </source>
</evidence>
<dbReference type="InterPro" id="IPR007867">
    <property type="entry name" value="GMC_OxRtase_C"/>
</dbReference>
<dbReference type="SUPFAM" id="SSF51905">
    <property type="entry name" value="FAD/NAD(P)-binding domain"/>
    <property type="match status" value="1"/>
</dbReference>
<evidence type="ECO:0000259" key="6">
    <source>
        <dbReference type="Pfam" id="PF05199"/>
    </source>
</evidence>
<evidence type="ECO:0000256" key="3">
    <source>
        <dbReference type="ARBA" id="ARBA00022827"/>
    </source>
</evidence>
<accession>A0A1F2WMY5</accession>
<evidence type="ECO:0008006" key="9">
    <source>
        <dbReference type="Google" id="ProtNLM"/>
    </source>
</evidence>
<dbReference type="InterPro" id="IPR000172">
    <property type="entry name" value="GMC_OxRdtase_N"/>
</dbReference>
<evidence type="ECO:0000256" key="2">
    <source>
        <dbReference type="ARBA" id="ARBA00022630"/>
    </source>
</evidence>
<protein>
    <recommendedName>
        <fullName evidence="9">GMC family oxidoreductase</fullName>
    </recommendedName>
</protein>
<dbReference type="EMBL" id="MELK01000025">
    <property type="protein sequence ID" value="OFW58207.1"/>
    <property type="molecule type" value="Genomic_DNA"/>
</dbReference>
<evidence type="ECO:0000313" key="7">
    <source>
        <dbReference type="EMBL" id="OFW58207.1"/>
    </source>
</evidence>
<reference evidence="7 8" key="1">
    <citation type="journal article" date="2016" name="Nat. Commun.">
        <title>Thousands of microbial genomes shed light on interconnected biogeochemical processes in an aquifer system.</title>
        <authorList>
            <person name="Anantharaman K."/>
            <person name="Brown C.T."/>
            <person name="Hug L.A."/>
            <person name="Sharon I."/>
            <person name="Castelle C.J."/>
            <person name="Probst A.J."/>
            <person name="Thomas B.C."/>
            <person name="Singh A."/>
            <person name="Wilkins M.J."/>
            <person name="Karaoz U."/>
            <person name="Brodie E.L."/>
            <person name="Williams K.H."/>
            <person name="Hubbard S.S."/>
            <person name="Banfield J.F."/>
        </authorList>
    </citation>
    <scope>NUCLEOTIDE SEQUENCE [LARGE SCALE GENOMIC DNA]</scope>
</reference>
<dbReference type="PANTHER" id="PTHR46056:SF12">
    <property type="entry name" value="LONG-CHAIN-ALCOHOL OXIDASE"/>
    <property type="match status" value="1"/>
</dbReference>
<keyword evidence="2" id="KW-0285">Flavoprotein</keyword>
<gene>
    <name evidence="7" type="ORF">A2Y75_08590</name>
</gene>
<sequence>MIFKLADIKGDVVRSADVAIIGCGAGGGPIARELASEGHSVVVIEEGAHFTRDDFSLNPAEAYMNLYRDAGQVITFGLPFILMPLGKTVGGTTTINSGTALRILHPILKKWHLNHGLSDITEDELNLIYAYLEEYLFVKRADPEVAGKVATTFLAGAEKLGLSCGWLPRNAKECEGFGSCAFGCPSGSKQSVDVSFVPDAVSLGADIYSCCRADEIKVSGGKASGIKGHFLDPRTEKPTGHKLDIDTQVVVLSAGAVYSPYFLLKQGIANSSGQVGKNLQIHPASSAIAVMDERMDAPKGIPQSSYVDEFQGEGIMLEGGTVPPEIHALALPLLGRRSAEAMTSYPNMGIFGGMVCESDSWGRIVKLPRRGYRPAILYSLRGRDVEKAKIATSLMAEIWFAAGAKKVFTPISGHYELTGPKDLARLERSSLRAGDMFAMSAYHPLGTCRMGGDPEWSVVRHTCETWDLANFYICDGSVLPSSPGVNPQLTIMAIAMRCAGFIDERLSSWGRA</sequence>
<keyword evidence="4" id="KW-0560">Oxidoreductase</keyword>
<dbReference type="Pfam" id="PF05199">
    <property type="entry name" value="GMC_oxred_C"/>
    <property type="match status" value="1"/>
</dbReference>
<evidence type="ECO:0000313" key="8">
    <source>
        <dbReference type="Proteomes" id="UP000177876"/>
    </source>
</evidence>
<dbReference type="Gene3D" id="3.50.50.60">
    <property type="entry name" value="FAD/NAD(P)-binding domain"/>
    <property type="match status" value="2"/>
</dbReference>
<keyword evidence="3" id="KW-0274">FAD</keyword>
<dbReference type="GO" id="GO:0016614">
    <property type="term" value="F:oxidoreductase activity, acting on CH-OH group of donors"/>
    <property type="evidence" value="ECO:0007669"/>
    <property type="project" value="InterPro"/>
</dbReference>
<feature type="domain" description="Glucose-methanol-choline oxidoreductase N-terminal" evidence="5">
    <location>
        <begin position="64"/>
        <end position="284"/>
    </location>
</feature>
<comment type="similarity">
    <text evidence="1">Belongs to the GMC oxidoreductase family.</text>
</comment>
<comment type="caution">
    <text evidence="7">The sequence shown here is derived from an EMBL/GenBank/DDBJ whole genome shotgun (WGS) entry which is preliminary data.</text>
</comment>